<evidence type="ECO:0000313" key="1">
    <source>
        <dbReference type="EMBL" id="RXJ98956.1"/>
    </source>
</evidence>
<comment type="caution">
    <text evidence="1">The sequence shown here is derived from an EMBL/GenBank/DDBJ whole genome shotgun (WGS) entry which is preliminary data.</text>
</comment>
<evidence type="ECO:0000313" key="2">
    <source>
        <dbReference type="Proteomes" id="UP000289758"/>
    </source>
</evidence>
<reference evidence="1 2" key="1">
    <citation type="submission" date="2017-10" db="EMBL/GenBank/DDBJ databases">
        <title>Genomics of the genus Arcobacter.</title>
        <authorList>
            <person name="Perez-Cataluna A."/>
            <person name="Figueras M.J."/>
        </authorList>
    </citation>
    <scope>NUCLEOTIDE SEQUENCE [LARGE SCALE GENOMIC DNA]</scope>
    <source>
        <strain evidence="1 2">CECT 8441</strain>
    </source>
</reference>
<keyword evidence="2" id="KW-1185">Reference proteome</keyword>
<gene>
    <name evidence="1" type="ORF">CRV07_15390</name>
</gene>
<protein>
    <submittedName>
        <fullName evidence="1">Uncharacterized protein</fullName>
    </submittedName>
</protein>
<dbReference type="AlphaFoldDB" id="A0A4Q1A7B9"/>
<dbReference type="EMBL" id="PDKK01000051">
    <property type="protein sequence ID" value="RXJ98956.1"/>
    <property type="molecule type" value="Genomic_DNA"/>
</dbReference>
<accession>A0A4Q1A7B9</accession>
<proteinExistence type="predicted"/>
<organism evidence="1 2">
    <name type="scientific">Halarcobacter ebronensis</name>
    <dbReference type="NCBI Taxonomy" id="1462615"/>
    <lineage>
        <taxon>Bacteria</taxon>
        <taxon>Pseudomonadati</taxon>
        <taxon>Campylobacterota</taxon>
        <taxon>Epsilonproteobacteria</taxon>
        <taxon>Campylobacterales</taxon>
        <taxon>Arcobacteraceae</taxon>
        <taxon>Halarcobacter</taxon>
    </lineage>
</organism>
<feature type="non-terminal residue" evidence="1">
    <location>
        <position position="29"/>
    </location>
</feature>
<sequence length="29" mass="3179">MTDFIGEIQKIEKEIEKATVGAVGTIIDE</sequence>
<name>A0A4Q1A7B9_9BACT</name>
<dbReference type="Proteomes" id="UP000289758">
    <property type="component" value="Unassembled WGS sequence"/>
</dbReference>